<dbReference type="InterPro" id="IPR005119">
    <property type="entry name" value="LysR_subst-bd"/>
</dbReference>
<comment type="similarity">
    <text evidence="1">Belongs to the LysR transcriptional regulatory family.</text>
</comment>
<dbReference type="STRING" id="249189.RV04_GL000989"/>
<dbReference type="InterPro" id="IPR036390">
    <property type="entry name" value="WH_DNA-bd_sf"/>
</dbReference>
<sequence>MSIEKLEYFYMIARYNSISKASTELYISISSLSSALKSLENELGYALFIRNGKKLVLSEDGERILPCVKRIIEEANKINIPLYQKIAQPSIKVGVSDSALIFEADRHHCLDETFNLQFINAAPLELLTQLKEKQIDLVITNCLVEDPALERSSLIQLTPLVAMHSSFLHHGKEISPVSLEKLPFIVLTDHIGHHILTKRVVEYLDIKPDYLFCHDSLGINKWLNEKKGVFIIRSIEKDLFLNKEIKFISLSKALGIDYYLYKNKSNSQMLKIDESERYLKNLFTKKGNK</sequence>
<dbReference type="Proteomes" id="UP000182077">
    <property type="component" value="Unassembled WGS sequence"/>
</dbReference>
<dbReference type="InterPro" id="IPR036388">
    <property type="entry name" value="WH-like_DNA-bd_sf"/>
</dbReference>
<dbReference type="PANTHER" id="PTHR30126:SF96">
    <property type="entry name" value="TRANSCRIPTIONAL REGULATORY PROTEIN, LYSR FAMILY"/>
    <property type="match status" value="1"/>
</dbReference>
<evidence type="ECO:0000256" key="2">
    <source>
        <dbReference type="ARBA" id="ARBA00023015"/>
    </source>
</evidence>
<accession>A0A1L8TQG8</accession>
<evidence type="ECO:0000256" key="1">
    <source>
        <dbReference type="ARBA" id="ARBA00009437"/>
    </source>
</evidence>
<dbReference type="Gene3D" id="1.10.10.10">
    <property type="entry name" value="Winged helix-like DNA-binding domain superfamily/Winged helix DNA-binding domain"/>
    <property type="match status" value="1"/>
</dbReference>
<evidence type="ECO:0000256" key="3">
    <source>
        <dbReference type="ARBA" id="ARBA00023125"/>
    </source>
</evidence>
<reference evidence="6 7" key="1">
    <citation type="submission" date="2014-12" db="EMBL/GenBank/DDBJ databases">
        <title>Draft genome sequences of 29 type strains of Enterococci.</title>
        <authorList>
            <person name="Zhong Z."/>
            <person name="Sun Z."/>
            <person name="Liu W."/>
            <person name="Zhang W."/>
            <person name="Zhang H."/>
        </authorList>
    </citation>
    <scope>NUCLEOTIDE SEQUENCE [LARGE SCALE GENOMIC DNA]</scope>
    <source>
        <strain evidence="6 7">DSM 17122</strain>
    </source>
</reference>
<proteinExistence type="inferred from homology"/>
<protein>
    <recommendedName>
        <fullName evidence="5">HTH lysR-type domain-containing protein</fullName>
    </recommendedName>
</protein>
<dbReference type="SUPFAM" id="SSF46785">
    <property type="entry name" value="Winged helix' DNA-binding domain"/>
    <property type="match status" value="1"/>
</dbReference>
<dbReference type="Pfam" id="PF00126">
    <property type="entry name" value="HTH_1"/>
    <property type="match status" value="1"/>
</dbReference>
<feature type="domain" description="HTH lysR-type" evidence="5">
    <location>
        <begin position="1"/>
        <end position="58"/>
    </location>
</feature>
<evidence type="ECO:0000313" key="7">
    <source>
        <dbReference type="Proteomes" id="UP000182077"/>
    </source>
</evidence>
<keyword evidence="4" id="KW-0804">Transcription</keyword>
<dbReference type="Pfam" id="PF03466">
    <property type="entry name" value="LysR_substrate"/>
    <property type="match status" value="1"/>
</dbReference>
<comment type="caution">
    <text evidence="6">The sequence shown here is derived from an EMBL/GenBank/DDBJ whole genome shotgun (WGS) entry which is preliminary data.</text>
</comment>
<dbReference type="RefSeq" id="WP_071857021.1">
    <property type="nucleotide sequence ID" value="NZ_JBHSHK010000005.1"/>
</dbReference>
<dbReference type="Gene3D" id="3.40.190.290">
    <property type="match status" value="1"/>
</dbReference>
<dbReference type="AlphaFoldDB" id="A0A1L8TQG8"/>
<evidence type="ECO:0000313" key="6">
    <source>
        <dbReference type="EMBL" id="OJG46561.1"/>
    </source>
</evidence>
<dbReference type="EMBL" id="JXKQ01000002">
    <property type="protein sequence ID" value="OJG46561.1"/>
    <property type="molecule type" value="Genomic_DNA"/>
</dbReference>
<organism evidence="6 7">
    <name type="scientific">Enterococcus hermanniensis</name>
    <dbReference type="NCBI Taxonomy" id="249189"/>
    <lineage>
        <taxon>Bacteria</taxon>
        <taxon>Bacillati</taxon>
        <taxon>Bacillota</taxon>
        <taxon>Bacilli</taxon>
        <taxon>Lactobacillales</taxon>
        <taxon>Enterococcaceae</taxon>
        <taxon>Enterococcus</taxon>
    </lineage>
</organism>
<keyword evidence="3" id="KW-0238">DNA-binding</keyword>
<keyword evidence="2" id="KW-0805">Transcription regulation</keyword>
<keyword evidence="7" id="KW-1185">Reference proteome</keyword>
<name>A0A1L8TQG8_9ENTE</name>
<dbReference type="SUPFAM" id="SSF53850">
    <property type="entry name" value="Periplasmic binding protein-like II"/>
    <property type="match status" value="1"/>
</dbReference>
<dbReference type="PANTHER" id="PTHR30126">
    <property type="entry name" value="HTH-TYPE TRANSCRIPTIONAL REGULATOR"/>
    <property type="match status" value="1"/>
</dbReference>
<dbReference type="GO" id="GO:0003677">
    <property type="term" value="F:DNA binding"/>
    <property type="evidence" value="ECO:0007669"/>
    <property type="project" value="UniProtKB-KW"/>
</dbReference>
<dbReference type="OrthoDB" id="63123at2"/>
<gene>
    <name evidence="6" type="ORF">RV04_GL000989</name>
</gene>
<dbReference type="InterPro" id="IPR000847">
    <property type="entry name" value="LysR_HTH_N"/>
</dbReference>
<evidence type="ECO:0000256" key="4">
    <source>
        <dbReference type="ARBA" id="ARBA00023163"/>
    </source>
</evidence>
<evidence type="ECO:0000259" key="5">
    <source>
        <dbReference type="PROSITE" id="PS50931"/>
    </source>
</evidence>
<dbReference type="PROSITE" id="PS50931">
    <property type="entry name" value="HTH_LYSR"/>
    <property type="match status" value="1"/>
</dbReference>
<dbReference type="GO" id="GO:0003700">
    <property type="term" value="F:DNA-binding transcription factor activity"/>
    <property type="evidence" value="ECO:0007669"/>
    <property type="project" value="InterPro"/>
</dbReference>